<evidence type="ECO:0000256" key="6">
    <source>
        <dbReference type="ARBA" id="ARBA00023121"/>
    </source>
</evidence>
<dbReference type="UniPathway" id="UPA00232"/>
<evidence type="ECO:0000256" key="1">
    <source>
        <dbReference type="ARBA" id="ARBA00004173"/>
    </source>
</evidence>
<dbReference type="GO" id="GO:0005743">
    <property type="term" value="C:mitochondrial inner membrane"/>
    <property type="evidence" value="ECO:0007669"/>
    <property type="project" value="TreeGrafter"/>
</dbReference>
<evidence type="ECO:0000256" key="2">
    <source>
        <dbReference type="ARBA" id="ARBA00004749"/>
    </source>
</evidence>
<evidence type="ECO:0000256" key="5">
    <source>
        <dbReference type="ARBA" id="ARBA00022946"/>
    </source>
</evidence>
<keyword evidence="5" id="KW-0809">Transit peptide</keyword>
<evidence type="ECO:0000256" key="4">
    <source>
        <dbReference type="ARBA" id="ARBA00022688"/>
    </source>
</evidence>
<dbReference type="Pfam" id="PF08511">
    <property type="entry name" value="COQ9"/>
    <property type="match status" value="1"/>
</dbReference>
<sequence length="61" mass="6825">MLTDNSPEFRDSWTFVNRRIKDALDLQKTFQEAAYLAEAVGAGMGGTMQGVLNRVFQNRSA</sequence>
<comment type="subcellular location">
    <subcellularLocation>
        <location evidence="1 8">Mitochondrion</location>
    </subcellularLocation>
</comment>
<evidence type="ECO:0000256" key="8">
    <source>
        <dbReference type="RuleBase" id="RU366063"/>
    </source>
</evidence>
<reference evidence="10" key="1">
    <citation type="submission" date="2014-09" db="EMBL/GenBank/DDBJ databases">
        <authorList>
            <person name="Magalhaes I.L.F."/>
            <person name="Oliveira U."/>
            <person name="Santos F.R."/>
            <person name="Vidigal T.H.D.A."/>
            <person name="Brescovit A.D."/>
            <person name="Santos A.J."/>
        </authorList>
    </citation>
    <scope>NUCLEOTIDE SEQUENCE</scope>
    <source>
        <tissue evidence="10">Shoot tissue taken approximately 20 cm above the soil surface</tissue>
    </source>
</reference>
<feature type="domain" description="COQ9 C-terminal" evidence="9">
    <location>
        <begin position="1"/>
        <end position="26"/>
    </location>
</feature>
<dbReference type="GO" id="GO:0006744">
    <property type="term" value="P:ubiquinone biosynthetic process"/>
    <property type="evidence" value="ECO:0007669"/>
    <property type="project" value="UniProtKB-UniRule"/>
</dbReference>
<dbReference type="EMBL" id="GBRH01172004">
    <property type="protein sequence ID" value="JAE25892.1"/>
    <property type="molecule type" value="Transcribed_RNA"/>
</dbReference>
<comment type="function">
    <text evidence="8">Membrane-associated protein that warps the membrane surface to access and bind aromatic isoprenes with high specificity, including ubiquinone (CoQ) isoprene intermediates and presents them directly to Coq7, therefore facilitating the Coq7-mediated hydroxylase step. Participates in the biosynthesis of coenzyme Q, also named ubiquinone, an essential lipid-soluble electron transporter for aerobic cellular respiration.</text>
</comment>
<dbReference type="GO" id="GO:0008289">
    <property type="term" value="F:lipid binding"/>
    <property type="evidence" value="ECO:0007669"/>
    <property type="project" value="UniProtKB-UniRule"/>
</dbReference>
<keyword evidence="4 8" id="KW-0831">Ubiquinone biosynthesis</keyword>
<name>A0A0A9GN23_ARUDO</name>
<accession>A0A0A9GN23</accession>
<organism evidence="10">
    <name type="scientific">Arundo donax</name>
    <name type="common">Giant reed</name>
    <name type="synonym">Donax arundinaceus</name>
    <dbReference type="NCBI Taxonomy" id="35708"/>
    <lineage>
        <taxon>Eukaryota</taxon>
        <taxon>Viridiplantae</taxon>
        <taxon>Streptophyta</taxon>
        <taxon>Embryophyta</taxon>
        <taxon>Tracheophyta</taxon>
        <taxon>Spermatophyta</taxon>
        <taxon>Magnoliopsida</taxon>
        <taxon>Liliopsida</taxon>
        <taxon>Poales</taxon>
        <taxon>Poaceae</taxon>
        <taxon>PACMAD clade</taxon>
        <taxon>Arundinoideae</taxon>
        <taxon>Arundineae</taxon>
        <taxon>Arundo</taxon>
    </lineage>
</organism>
<evidence type="ECO:0000256" key="7">
    <source>
        <dbReference type="ARBA" id="ARBA00023128"/>
    </source>
</evidence>
<evidence type="ECO:0000259" key="9">
    <source>
        <dbReference type="Pfam" id="PF08511"/>
    </source>
</evidence>
<comment type="pathway">
    <text evidence="2 8">Cofactor biosynthesis; ubiquinone biosynthesis.</text>
</comment>
<dbReference type="PANTHER" id="PTHR21427:SF19">
    <property type="entry name" value="UBIQUINONE BIOSYNTHESIS PROTEIN COQ9, MITOCHONDRIAL"/>
    <property type="match status" value="1"/>
</dbReference>
<dbReference type="PANTHER" id="PTHR21427">
    <property type="entry name" value="UBIQUINONE BIOSYNTHESIS PROTEIN COQ9, MITOCHONDRIAL"/>
    <property type="match status" value="1"/>
</dbReference>
<dbReference type="InterPro" id="IPR013718">
    <property type="entry name" value="COQ9_C"/>
</dbReference>
<dbReference type="InterPro" id="IPR012762">
    <property type="entry name" value="Ubiq_biosynth_COQ9"/>
</dbReference>
<dbReference type="AlphaFoldDB" id="A0A0A9GN23"/>
<protein>
    <recommendedName>
        <fullName evidence="8">Ubiquinone biosynthesis protein</fullName>
    </recommendedName>
</protein>
<reference evidence="10" key="2">
    <citation type="journal article" date="2015" name="Data Brief">
        <title>Shoot transcriptome of the giant reed, Arundo donax.</title>
        <authorList>
            <person name="Barrero R.A."/>
            <person name="Guerrero F.D."/>
            <person name="Moolhuijzen P."/>
            <person name="Goolsby J.A."/>
            <person name="Tidwell J."/>
            <person name="Bellgard S.E."/>
            <person name="Bellgard M.I."/>
        </authorList>
    </citation>
    <scope>NUCLEOTIDE SEQUENCE</scope>
    <source>
        <tissue evidence="10">Shoot tissue taken approximately 20 cm above the soil surface</tissue>
    </source>
</reference>
<evidence type="ECO:0000256" key="3">
    <source>
        <dbReference type="ARBA" id="ARBA00010766"/>
    </source>
</evidence>
<proteinExistence type="inferred from homology"/>
<comment type="similarity">
    <text evidence="3 8">Belongs to the COQ9 family.</text>
</comment>
<keyword evidence="6 8" id="KW-0446">Lipid-binding</keyword>
<evidence type="ECO:0000313" key="10">
    <source>
        <dbReference type="EMBL" id="JAE25892.1"/>
    </source>
</evidence>
<keyword evidence="7 8" id="KW-0496">Mitochondrion</keyword>